<accession>A0A6H5FZY0</accession>
<evidence type="ECO:0000256" key="6">
    <source>
        <dbReference type="ARBA" id="ARBA00023128"/>
    </source>
</evidence>
<keyword evidence="4 8" id="KW-0653">Protein transport</keyword>
<organism evidence="10 11">
    <name type="scientific">Nesidiocoris tenuis</name>
    <dbReference type="NCBI Taxonomy" id="355587"/>
    <lineage>
        <taxon>Eukaryota</taxon>
        <taxon>Metazoa</taxon>
        <taxon>Ecdysozoa</taxon>
        <taxon>Arthropoda</taxon>
        <taxon>Hexapoda</taxon>
        <taxon>Insecta</taxon>
        <taxon>Pterygota</taxon>
        <taxon>Neoptera</taxon>
        <taxon>Paraneoptera</taxon>
        <taxon>Hemiptera</taxon>
        <taxon>Heteroptera</taxon>
        <taxon>Panheteroptera</taxon>
        <taxon>Cimicomorpha</taxon>
        <taxon>Miridae</taxon>
        <taxon>Dicyphina</taxon>
        <taxon>Nesidiocoris</taxon>
    </lineage>
</organism>
<comment type="function">
    <text evidence="8">Mitochondrial intermembrane chaperone that participates in the import and insertion of some multi-pass transmembrane proteins into the mitochondrial inner membrane. Also required for the transfer of beta-barrel precursors from the TOM complex to the sorting and assembly machinery (SAM complex) of the outer membrane. Acts as a chaperone-like protein that protects the hydrophobic precursors from aggregation and guide them through the mitochondrial intermembrane space.</text>
</comment>
<sequence length="89" mass="10567">MRDFLEIFNKVTENCFNHCVISFFERDVSQQENICIDRCVTKFLKSSHVAMNTYVEIQPKMVEKRIQEFNEMTEKNNQLKNEDSAPVTN</sequence>
<evidence type="ECO:0000256" key="2">
    <source>
        <dbReference type="ARBA" id="ARBA00022723"/>
    </source>
</evidence>
<dbReference type="Pfam" id="PF02953">
    <property type="entry name" value="zf-Tim10_DDP"/>
    <property type="match status" value="1"/>
</dbReference>
<evidence type="ECO:0000256" key="7">
    <source>
        <dbReference type="ARBA" id="ARBA00023157"/>
    </source>
</evidence>
<keyword evidence="11" id="KW-1185">Reference proteome</keyword>
<dbReference type="GO" id="GO:0046872">
    <property type="term" value="F:metal ion binding"/>
    <property type="evidence" value="ECO:0007669"/>
    <property type="project" value="UniProtKB-KW"/>
</dbReference>
<keyword evidence="8" id="KW-0472">Membrane</keyword>
<keyword evidence="6 8" id="KW-0496">Mitochondrion</keyword>
<keyword evidence="2" id="KW-0479">Metal-binding</keyword>
<evidence type="ECO:0000259" key="9">
    <source>
        <dbReference type="Pfam" id="PF02953"/>
    </source>
</evidence>
<keyword evidence="8" id="KW-0999">Mitochondrion inner membrane</keyword>
<comment type="subcellular location">
    <subcellularLocation>
        <location evidence="8">Mitochondrion inner membrane</location>
        <topology evidence="8">Peripheral membrane protein</topology>
        <orientation evidence="8">Intermembrane side</orientation>
    </subcellularLocation>
</comment>
<dbReference type="OrthoDB" id="1551503at2759"/>
<comment type="domain">
    <text evidence="8">The twin CX3C motif contains 4 conserved Cys residues that form 2 disulfide bonds in the mitochondrial intermembrane space.</text>
</comment>
<dbReference type="InterPro" id="IPR035427">
    <property type="entry name" value="Tim10-like_dom_sf"/>
</dbReference>
<evidence type="ECO:0000313" key="10">
    <source>
        <dbReference type="EMBL" id="CAA9995151.1"/>
    </source>
</evidence>
<evidence type="ECO:0000256" key="5">
    <source>
        <dbReference type="ARBA" id="ARBA00023010"/>
    </source>
</evidence>
<proteinExistence type="inferred from homology"/>
<comment type="similarity">
    <text evidence="8">Belongs to the small Tim family.</text>
</comment>
<dbReference type="Gene3D" id="1.10.287.810">
    <property type="entry name" value="Mitochondrial import inner membrane translocase subunit tim13 like domains"/>
    <property type="match status" value="1"/>
</dbReference>
<evidence type="ECO:0000256" key="8">
    <source>
        <dbReference type="RuleBase" id="RU367043"/>
    </source>
</evidence>
<protein>
    <recommendedName>
        <fullName evidence="8">Mitochondrial import inner membrane translocase subunit</fullName>
    </recommendedName>
</protein>
<keyword evidence="3" id="KW-0862">Zinc</keyword>
<keyword evidence="7 8" id="KW-1015">Disulfide bond</keyword>
<dbReference type="GO" id="GO:0015031">
    <property type="term" value="P:protein transport"/>
    <property type="evidence" value="ECO:0007669"/>
    <property type="project" value="UniProtKB-KW"/>
</dbReference>
<evidence type="ECO:0000256" key="1">
    <source>
        <dbReference type="ARBA" id="ARBA00022448"/>
    </source>
</evidence>
<dbReference type="SUPFAM" id="SSF144122">
    <property type="entry name" value="Tim10-like"/>
    <property type="match status" value="1"/>
</dbReference>
<evidence type="ECO:0000256" key="4">
    <source>
        <dbReference type="ARBA" id="ARBA00022927"/>
    </source>
</evidence>
<keyword evidence="5 8" id="KW-0811">Translocation</keyword>
<reference evidence="10 11" key="1">
    <citation type="submission" date="2020-02" db="EMBL/GenBank/DDBJ databases">
        <authorList>
            <person name="Ferguson B K."/>
        </authorList>
    </citation>
    <scope>NUCLEOTIDE SEQUENCE [LARGE SCALE GENOMIC DNA]</scope>
</reference>
<dbReference type="EMBL" id="CADCXU010003131">
    <property type="protein sequence ID" value="CAA9995151.1"/>
    <property type="molecule type" value="Genomic_DNA"/>
</dbReference>
<dbReference type="Proteomes" id="UP000479000">
    <property type="component" value="Unassembled WGS sequence"/>
</dbReference>
<dbReference type="InterPro" id="IPR004217">
    <property type="entry name" value="Tim10-like"/>
</dbReference>
<dbReference type="PANTHER" id="PTHR13172">
    <property type="entry name" value="MITOCHONDRIAL IMPORT INNER MEMBRANE TRANSLOCASE SUBUNIT TIM9B"/>
    <property type="match status" value="1"/>
</dbReference>
<dbReference type="InterPro" id="IPR050673">
    <property type="entry name" value="Mito_inner_translocase_sub"/>
</dbReference>
<dbReference type="GO" id="GO:0005743">
    <property type="term" value="C:mitochondrial inner membrane"/>
    <property type="evidence" value="ECO:0007669"/>
    <property type="project" value="UniProtKB-SubCell"/>
</dbReference>
<feature type="domain" description="Tim10-like" evidence="9">
    <location>
        <begin position="1"/>
        <end position="55"/>
    </location>
</feature>
<keyword evidence="1 8" id="KW-0813">Transport</keyword>
<gene>
    <name evidence="10" type="ORF">NTEN_LOCUS1942</name>
</gene>
<evidence type="ECO:0000256" key="3">
    <source>
        <dbReference type="ARBA" id="ARBA00022833"/>
    </source>
</evidence>
<evidence type="ECO:0000313" key="11">
    <source>
        <dbReference type="Proteomes" id="UP000479000"/>
    </source>
</evidence>
<dbReference type="AlphaFoldDB" id="A0A6H5FZY0"/>
<name>A0A6H5FZY0_9HEMI</name>
<keyword evidence="8" id="KW-0143">Chaperone</keyword>
<comment type="subunit">
    <text evidence="8">Heterohexamer.</text>
</comment>